<dbReference type="GO" id="GO:0005874">
    <property type="term" value="C:microtubule"/>
    <property type="evidence" value="ECO:0007669"/>
    <property type="project" value="UniProtKB-KW"/>
</dbReference>
<organism evidence="10 11">
    <name type="scientific">Marchantia polymorpha subsp. ruderalis</name>
    <dbReference type="NCBI Taxonomy" id="1480154"/>
    <lineage>
        <taxon>Eukaryota</taxon>
        <taxon>Viridiplantae</taxon>
        <taxon>Streptophyta</taxon>
        <taxon>Embryophyta</taxon>
        <taxon>Marchantiophyta</taxon>
        <taxon>Marchantiopsida</taxon>
        <taxon>Marchantiidae</taxon>
        <taxon>Marchantiales</taxon>
        <taxon>Marchantiaceae</taxon>
        <taxon>Marchantia</taxon>
    </lineage>
</organism>
<dbReference type="GO" id="GO:0051225">
    <property type="term" value="P:spindle assembly"/>
    <property type="evidence" value="ECO:0007669"/>
    <property type="project" value="TreeGrafter"/>
</dbReference>
<keyword evidence="3 6" id="KW-0963">Cytoplasm</keyword>
<evidence type="ECO:0000256" key="4">
    <source>
        <dbReference type="ARBA" id="ARBA00022701"/>
    </source>
</evidence>
<evidence type="ECO:0000256" key="1">
    <source>
        <dbReference type="ARBA" id="ARBA00004267"/>
    </source>
</evidence>
<feature type="region of interest" description="Disordered" evidence="7">
    <location>
        <begin position="313"/>
        <end position="332"/>
    </location>
</feature>
<dbReference type="GO" id="GO:0000922">
    <property type="term" value="C:spindle pole"/>
    <property type="evidence" value="ECO:0007669"/>
    <property type="project" value="InterPro"/>
</dbReference>
<comment type="similarity">
    <text evidence="2 6">Belongs to the TUBGCP family.</text>
</comment>
<feature type="domain" description="Gamma tubulin complex component C-terminal" evidence="8">
    <location>
        <begin position="460"/>
        <end position="700"/>
    </location>
</feature>
<dbReference type="InterPro" id="IPR042241">
    <property type="entry name" value="GCP_C_sf"/>
</dbReference>
<evidence type="ECO:0000256" key="5">
    <source>
        <dbReference type="ARBA" id="ARBA00023212"/>
    </source>
</evidence>
<dbReference type="GO" id="GO:0000278">
    <property type="term" value="P:mitotic cell cycle"/>
    <property type="evidence" value="ECO:0007669"/>
    <property type="project" value="TreeGrafter"/>
</dbReference>
<comment type="caution">
    <text evidence="10">The sequence shown here is derived from an EMBL/GenBank/DDBJ whole genome shotgun (WGS) entry which is preliminary data.</text>
</comment>
<dbReference type="Pfam" id="PF04130">
    <property type="entry name" value="GCP_C_terminal"/>
    <property type="match status" value="1"/>
</dbReference>
<evidence type="ECO:0000313" key="11">
    <source>
        <dbReference type="Proteomes" id="UP000077202"/>
    </source>
</evidence>
<feature type="compositionally biased region" description="Polar residues" evidence="7">
    <location>
        <begin position="313"/>
        <end position="323"/>
    </location>
</feature>
<gene>
    <name evidence="10" type="ORF">AXG93_59s1050</name>
</gene>
<dbReference type="GO" id="GO:0043015">
    <property type="term" value="F:gamma-tubulin binding"/>
    <property type="evidence" value="ECO:0007669"/>
    <property type="project" value="InterPro"/>
</dbReference>
<dbReference type="Proteomes" id="UP000077202">
    <property type="component" value="Unassembled WGS sequence"/>
</dbReference>
<comment type="subcellular location">
    <subcellularLocation>
        <location evidence="1 6">Cytoplasm</location>
        <location evidence="1 6">Cytoskeleton</location>
        <location evidence="1 6">Microtubule organizing center</location>
    </subcellularLocation>
</comment>
<dbReference type="GO" id="GO:0051011">
    <property type="term" value="F:microtubule minus-end binding"/>
    <property type="evidence" value="ECO:0007669"/>
    <property type="project" value="TreeGrafter"/>
</dbReference>
<keyword evidence="11" id="KW-1185">Reference proteome</keyword>
<dbReference type="PANTHER" id="PTHR19302:SF27">
    <property type="entry name" value="GAMMA-TUBULIN COMPLEX COMPONENT 4"/>
    <property type="match status" value="1"/>
</dbReference>
<dbReference type="InterPro" id="IPR041470">
    <property type="entry name" value="GCP_N"/>
</dbReference>
<evidence type="ECO:0000259" key="9">
    <source>
        <dbReference type="Pfam" id="PF17681"/>
    </source>
</evidence>
<dbReference type="GO" id="GO:0000930">
    <property type="term" value="C:gamma-tubulin complex"/>
    <property type="evidence" value="ECO:0007669"/>
    <property type="project" value="TreeGrafter"/>
</dbReference>
<feature type="domain" description="Gamma tubulin complex component protein N-terminal" evidence="9">
    <location>
        <begin position="2"/>
        <end position="403"/>
    </location>
</feature>
<dbReference type="Pfam" id="PF17681">
    <property type="entry name" value="GCP_N_terminal"/>
    <property type="match status" value="1"/>
</dbReference>
<evidence type="ECO:0000313" key="10">
    <source>
        <dbReference type="EMBL" id="OAE27261.1"/>
    </source>
</evidence>
<evidence type="ECO:0000259" key="8">
    <source>
        <dbReference type="Pfam" id="PF04130"/>
    </source>
</evidence>
<dbReference type="Gene3D" id="1.20.120.1900">
    <property type="entry name" value="Gamma-tubulin complex, C-terminal domain"/>
    <property type="match status" value="1"/>
</dbReference>
<sequence>MLHELLLALVGCTGDVFMDVREQAQALGLNGDQDDKADVEDVGDECTFRLAPDISFLQQSERELLDRLLRLGFYYRELDRFVMRSRNLSWIRTPYPNVDTVTNAASALVKREKAPSVYRRALANGIAEVLAVYRSAVLKVEQNLLSDPVPVLASVTQGLHQFEMLLPPLYALVREVEREELKGGRLLNLLHAKCHCGIPELQACMQRLLWHGHQVMYRQLAAWMVYGLLQDQHMEFFISRRQDSEGQNGLTDAESLAEKSGSRSAEDARLADWHTGFHVCLDMLPEYMQLSVAESILFVGKAVRVLRNPSTSFKLQPAGSQRPSSKESQRPDGVLMQFVKDSHSTRAAYQRVELLPQEDADKIASVLRDLKESREFHKMAVERAVDTIRAIAATHLWQCFLEESRGLMRLPPRSSSAEADLKVPFQQVEQIPDVMMPNLSKTTLMGSSQGDHLRQRTDSALTSVMNAYGDSSAGPAYDGWDGLALEYSIDWPLQLLFTREVLAKYSKIFQYLLRLKRIQLELEKSWAEAMHYDRADSAKQRKDPENGDFASQRRQLRMPMWRVRQHMTYLITNLQFYIQVDVIESQWNLLQERVEASKDFTELARFHQEYLSALISQSFLDIGSVSRILDSIIKLCLQLCRVIEQQEGTPSASELEQITEEFNKKSNSLYTILRSSKLAGSQRAPFLRQFLLRLNYNSFFEATARGALNMARPTLAHR</sequence>
<dbReference type="GO" id="GO:0051321">
    <property type="term" value="P:meiotic cell cycle"/>
    <property type="evidence" value="ECO:0007669"/>
    <property type="project" value="TreeGrafter"/>
</dbReference>
<dbReference type="GO" id="GO:0007020">
    <property type="term" value="P:microtubule nucleation"/>
    <property type="evidence" value="ECO:0007669"/>
    <property type="project" value="InterPro"/>
</dbReference>
<keyword evidence="4 6" id="KW-0493">Microtubule</keyword>
<dbReference type="PANTHER" id="PTHR19302">
    <property type="entry name" value="GAMMA TUBULIN COMPLEX PROTEIN"/>
    <property type="match status" value="1"/>
</dbReference>
<protein>
    <recommendedName>
        <fullName evidence="6">Gamma-tubulin complex component</fullName>
    </recommendedName>
</protein>
<comment type="function">
    <text evidence="6">Component of the gamma-tubulin ring complex (gTuRC) which mediates microtubule nucleation.</text>
</comment>
<dbReference type="GO" id="GO:0031122">
    <property type="term" value="P:cytoplasmic microtubule organization"/>
    <property type="evidence" value="ECO:0007669"/>
    <property type="project" value="TreeGrafter"/>
</dbReference>
<dbReference type="InterPro" id="IPR007259">
    <property type="entry name" value="GCP"/>
</dbReference>
<reference evidence="10" key="1">
    <citation type="submission" date="2016-03" db="EMBL/GenBank/DDBJ databases">
        <title>Mechanisms controlling the formation of the plant cell surface in tip-growing cells are functionally conserved among land plants.</title>
        <authorList>
            <person name="Honkanen S."/>
            <person name="Jones V.A."/>
            <person name="Morieri G."/>
            <person name="Champion C."/>
            <person name="Hetherington A.J."/>
            <person name="Kelly S."/>
            <person name="Saint-Marcoux D."/>
            <person name="Proust H."/>
            <person name="Prescott H."/>
            <person name="Dolan L."/>
        </authorList>
    </citation>
    <scope>NUCLEOTIDE SEQUENCE [LARGE SCALE GENOMIC DNA]</scope>
    <source>
        <tissue evidence="10">Whole gametophyte</tissue>
    </source>
</reference>
<evidence type="ECO:0000256" key="3">
    <source>
        <dbReference type="ARBA" id="ARBA00022490"/>
    </source>
</evidence>
<evidence type="ECO:0000256" key="6">
    <source>
        <dbReference type="RuleBase" id="RU363050"/>
    </source>
</evidence>
<dbReference type="EMBL" id="LVLJ01001945">
    <property type="protein sequence ID" value="OAE27261.1"/>
    <property type="molecule type" value="Genomic_DNA"/>
</dbReference>
<accession>A0A176W3Q9</accession>
<dbReference type="AlphaFoldDB" id="A0A176W3Q9"/>
<evidence type="ECO:0000256" key="7">
    <source>
        <dbReference type="SAM" id="MobiDB-lite"/>
    </source>
</evidence>
<name>A0A176W3Q9_MARPO</name>
<dbReference type="InterPro" id="IPR040457">
    <property type="entry name" value="GCP_C"/>
</dbReference>
<keyword evidence="5 6" id="KW-0206">Cytoskeleton</keyword>
<evidence type="ECO:0000256" key="2">
    <source>
        <dbReference type="ARBA" id="ARBA00010337"/>
    </source>
</evidence>
<proteinExistence type="inferred from homology"/>